<evidence type="ECO:0000256" key="1">
    <source>
        <dbReference type="SAM" id="MobiDB-lite"/>
    </source>
</evidence>
<dbReference type="AlphaFoldDB" id="A0A1B6F4Z0"/>
<name>A0A1B6F4Z0_9HEMI</name>
<gene>
    <name evidence="2" type="ORF">g.2004</name>
</gene>
<feature type="region of interest" description="Disordered" evidence="1">
    <location>
        <begin position="1"/>
        <end position="30"/>
    </location>
</feature>
<feature type="compositionally biased region" description="Polar residues" evidence="1">
    <location>
        <begin position="20"/>
        <end position="30"/>
    </location>
</feature>
<organism evidence="2">
    <name type="scientific">Cuerna arida</name>
    <dbReference type="NCBI Taxonomy" id="1464854"/>
    <lineage>
        <taxon>Eukaryota</taxon>
        <taxon>Metazoa</taxon>
        <taxon>Ecdysozoa</taxon>
        <taxon>Arthropoda</taxon>
        <taxon>Hexapoda</taxon>
        <taxon>Insecta</taxon>
        <taxon>Pterygota</taxon>
        <taxon>Neoptera</taxon>
        <taxon>Paraneoptera</taxon>
        <taxon>Hemiptera</taxon>
        <taxon>Auchenorrhyncha</taxon>
        <taxon>Membracoidea</taxon>
        <taxon>Cicadellidae</taxon>
        <taxon>Cicadellinae</taxon>
        <taxon>Proconiini</taxon>
        <taxon>Cuerna</taxon>
    </lineage>
</organism>
<feature type="compositionally biased region" description="Polar residues" evidence="1">
    <location>
        <begin position="1"/>
        <end position="11"/>
    </location>
</feature>
<dbReference type="EMBL" id="GECZ01024511">
    <property type="protein sequence ID" value="JAS45258.1"/>
    <property type="molecule type" value="Transcribed_RNA"/>
</dbReference>
<proteinExistence type="predicted"/>
<reference evidence="2" key="1">
    <citation type="submission" date="2015-11" db="EMBL/GenBank/DDBJ databases">
        <title>De novo transcriptome assembly of four potential Pierce s Disease insect vectors from Arizona vineyards.</title>
        <authorList>
            <person name="Tassone E.E."/>
        </authorList>
    </citation>
    <scope>NUCLEOTIDE SEQUENCE</scope>
</reference>
<evidence type="ECO:0000313" key="2">
    <source>
        <dbReference type="EMBL" id="JAS45258.1"/>
    </source>
</evidence>
<protein>
    <submittedName>
        <fullName evidence="2">Uncharacterized protein</fullName>
    </submittedName>
</protein>
<sequence>AQIQGQHQVNPAGNYKLAPSTVTSPTGFQQTSQQSFKGVQNWPLFSQQQQNAIFNNNYAQILQQKKLLQQTLSFNNLDNNATVNVNEAYTINANNNIIINNYNLAQQQQQQQ</sequence>
<feature type="non-terminal residue" evidence="2">
    <location>
        <position position="1"/>
    </location>
</feature>
<feature type="non-terminal residue" evidence="2">
    <location>
        <position position="112"/>
    </location>
</feature>
<accession>A0A1B6F4Z0</accession>